<dbReference type="Proteomes" id="UP000507222">
    <property type="component" value="Unassembled WGS sequence"/>
</dbReference>
<keyword evidence="1" id="KW-1133">Transmembrane helix</keyword>
<evidence type="ECO:0000256" key="1">
    <source>
        <dbReference type="SAM" id="Phobius"/>
    </source>
</evidence>
<accession>A0A6J5U3F0</accession>
<dbReference type="AlphaFoldDB" id="A0A6J5U3F0"/>
<sequence length="59" mass="6528">MPCDWLKLEKRLGERTVGKRGGGAGEGNSYVLIFGFLMFSVMDGLSLYNESLSLRDGRV</sequence>
<proteinExistence type="predicted"/>
<dbReference type="EMBL" id="CAEKDK010000002">
    <property type="protein sequence ID" value="CAB4269028.1"/>
    <property type="molecule type" value="Genomic_DNA"/>
</dbReference>
<keyword evidence="1" id="KW-0812">Transmembrane</keyword>
<keyword evidence="1" id="KW-0472">Membrane</keyword>
<organism evidence="2 3">
    <name type="scientific">Prunus armeniaca</name>
    <name type="common">Apricot</name>
    <name type="synonym">Armeniaca vulgaris</name>
    <dbReference type="NCBI Taxonomy" id="36596"/>
    <lineage>
        <taxon>Eukaryota</taxon>
        <taxon>Viridiplantae</taxon>
        <taxon>Streptophyta</taxon>
        <taxon>Embryophyta</taxon>
        <taxon>Tracheophyta</taxon>
        <taxon>Spermatophyta</taxon>
        <taxon>Magnoliopsida</taxon>
        <taxon>eudicotyledons</taxon>
        <taxon>Gunneridae</taxon>
        <taxon>Pentapetalae</taxon>
        <taxon>rosids</taxon>
        <taxon>fabids</taxon>
        <taxon>Rosales</taxon>
        <taxon>Rosaceae</taxon>
        <taxon>Amygdaloideae</taxon>
        <taxon>Amygdaleae</taxon>
        <taxon>Prunus</taxon>
    </lineage>
</organism>
<evidence type="ECO:0000313" key="2">
    <source>
        <dbReference type="EMBL" id="CAB4269028.1"/>
    </source>
</evidence>
<feature type="transmembrane region" description="Helical" evidence="1">
    <location>
        <begin position="29"/>
        <end position="48"/>
    </location>
</feature>
<name>A0A6J5U3F0_PRUAR</name>
<gene>
    <name evidence="2" type="ORF">CURHAP_LOCUS14032</name>
</gene>
<protein>
    <submittedName>
        <fullName evidence="2">Uncharacterized protein</fullName>
    </submittedName>
</protein>
<evidence type="ECO:0000313" key="3">
    <source>
        <dbReference type="Proteomes" id="UP000507222"/>
    </source>
</evidence>
<reference evidence="2 3" key="1">
    <citation type="submission" date="2020-05" db="EMBL/GenBank/DDBJ databases">
        <authorList>
            <person name="Campoy J."/>
            <person name="Schneeberger K."/>
            <person name="Spophaly S."/>
        </authorList>
    </citation>
    <scope>NUCLEOTIDE SEQUENCE [LARGE SCALE GENOMIC DNA]</scope>
    <source>
        <strain evidence="2">PruArmRojPasFocal</strain>
    </source>
</reference>